<name>A0A5B0VPS7_9GAMM</name>
<accession>A0A5B0VPS7</accession>
<evidence type="ECO:0000256" key="1">
    <source>
        <dbReference type="SAM" id="Phobius"/>
    </source>
</evidence>
<sequence length="307" mass="34443">MLATQATKGAQTAQRLRSLALLGAFLIAPLLFLGGPGYSSGPLFKSAWNLGHIGLFALATLGIQPWRWLQGWRLWLIPSGILLIIGVGIEVIQSGLDRQEDWHDVVRNLMGLWLVLAWFPQARRTRQIKLATLATALLVALEILSTAVVAYRQFEVHRQLPRLYDFNHDNPGLYWGGRVSTEPAPNSGLRITLGTEKYSGATLNNLPNNWRGYKTLVIGLENPDNTPLAMTLRIHDVAHEDNNAYSDRFNKRLQLAAGHNSFTIPLETIRQAPENRNMDMSLIRRLGLFATQLPYPRSVILTDLRLQ</sequence>
<reference evidence="2 3" key="1">
    <citation type="submission" date="2019-08" db="EMBL/GenBank/DDBJ databases">
        <title>Marinobacter ZYF650 sp. nov., a marine bacterium isolated from seawater of the Mariana trench.</title>
        <authorList>
            <person name="Ahmad W."/>
        </authorList>
    </citation>
    <scope>NUCLEOTIDE SEQUENCE [LARGE SCALE GENOMIC DNA]</scope>
    <source>
        <strain evidence="2 3">ZYF650</strain>
    </source>
</reference>
<dbReference type="EMBL" id="VTUU01000001">
    <property type="protein sequence ID" value="KAA1176205.1"/>
    <property type="molecule type" value="Genomic_DNA"/>
</dbReference>
<evidence type="ECO:0000313" key="2">
    <source>
        <dbReference type="EMBL" id="KAA1176205.1"/>
    </source>
</evidence>
<feature type="transmembrane region" description="Helical" evidence="1">
    <location>
        <begin position="16"/>
        <end position="34"/>
    </location>
</feature>
<keyword evidence="1" id="KW-1133">Transmembrane helix</keyword>
<protein>
    <submittedName>
        <fullName evidence="2">Succinyl-CoA synthetase subunit beta</fullName>
    </submittedName>
</protein>
<organism evidence="2 3">
    <name type="scientific">Marinobacter salinexigens</name>
    <dbReference type="NCBI Taxonomy" id="2919747"/>
    <lineage>
        <taxon>Bacteria</taxon>
        <taxon>Pseudomonadati</taxon>
        <taxon>Pseudomonadota</taxon>
        <taxon>Gammaproteobacteria</taxon>
        <taxon>Pseudomonadales</taxon>
        <taxon>Marinobacteraceae</taxon>
        <taxon>Marinobacter</taxon>
    </lineage>
</organism>
<gene>
    <name evidence="2" type="ORF">FWJ25_03475</name>
</gene>
<dbReference type="InterPro" id="IPR008979">
    <property type="entry name" value="Galactose-bd-like_sf"/>
</dbReference>
<dbReference type="AlphaFoldDB" id="A0A5B0VPS7"/>
<keyword evidence="1" id="KW-0812">Transmembrane</keyword>
<dbReference type="Gene3D" id="2.60.120.430">
    <property type="entry name" value="Galactose-binding lectin"/>
    <property type="match status" value="1"/>
</dbReference>
<proteinExistence type="predicted"/>
<comment type="caution">
    <text evidence="2">The sequence shown here is derived from an EMBL/GenBank/DDBJ whole genome shotgun (WGS) entry which is preliminary data.</text>
</comment>
<evidence type="ECO:0000313" key="3">
    <source>
        <dbReference type="Proteomes" id="UP000323161"/>
    </source>
</evidence>
<dbReference type="Proteomes" id="UP000323161">
    <property type="component" value="Unassembled WGS sequence"/>
</dbReference>
<keyword evidence="3" id="KW-1185">Reference proteome</keyword>
<dbReference type="SUPFAM" id="SSF49785">
    <property type="entry name" value="Galactose-binding domain-like"/>
    <property type="match status" value="1"/>
</dbReference>
<feature type="transmembrane region" description="Helical" evidence="1">
    <location>
        <begin position="75"/>
        <end position="96"/>
    </location>
</feature>
<feature type="transmembrane region" description="Helical" evidence="1">
    <location>
        <begin position="131"/>
        <end position="151"/>
    </location>
</feature>
<keyword evidence="1" id="KW-0472">Membrane</keyword>
<dbReference type="RefSeq" id="WP_149598832.1">
    <property type="nucleotide sequence ID" value="NZ_VTUU01000001.1"/>
</dbReference>